<dbReference type="RefSeq" id="WP_261694395.1">
    <property type="nucleotide sequence ID" value="NZ_CP104694.1"/>
</dbReference>
<comment type="similarity">
    <text evidence="1">Belongs to the histone deacetylase family.</text>
</comment>
<evidence type="ECO:0000259" key="2">
    <source>
        <dbReference type="Pfam" id="PF00850"/>
    </source>
</evidence>
<dbReference type="Pfam" id="PF00850">
    <property type="entry name" value="Hist_deacetyl"/>
    <property type="match status" value="1"/>
</dbReference>
<protein>
    <submittedName>
        <fullName evidence="3">Histone deacetylase family protein</fullName>
    </submittedName>
</protein>
<dbReference type="CDD" id="cd11599">
    <property type="entry name" value="HDAC_classII_2"/>
    <property type="match status" value="1"/>
</dbReference>
<keyword evidence="4" id="KW-1185">Reference proteome</keyword>
<dbReference type="InterPro" id="IPR037138">
    <property type="entry name" value="His_deacetylse_dom_sf"/>
</dbReference>
<dbReference type="InterPro" id="IPR023801">
    <property type="entry name" value="His_deacetylse_dom"/>
</dbReference>
<evidence type="ECO:0000256" key="1">
    <source>
        <dbReference type="ARBA" id="ARBA00005947"/>
    </source>
</evidence>
<dbReference type="PANTHER" id="PTHR10625:SF10">
    <property type="entry name" value="HISTONE DEACETYLASE HDAC1"/>
    <property type="match status" value="1"/>
</dbReference>
<dbReference type="SUPFAM" id="SSF52768">
    <property type="entry name" value="Arginase/deacetylase"/>
    <property type="match status" value="1"/>
</dbReference>
<reference evidence="3" key="1">
    <citation type="submission" date="2022-09" db="EMBL/GenBank/DDBJ databases">
        <title>Tahibacter sp. nov., isolated from a fresh water.</title>
        <authorList>
            <person name="Baek J.H."/>
            <person name="Lee J.K."/>
            <person name="Kim J.M."/>
            <person name="Jeon C.O."/>
        </authorList>
    </citation>
    <scope>NUCLEOTIDE SEQUENCE</scope>
    <source>
        <strain evidence="3">W38</strain>
    </source>
</reference>
<accession>A0ABY6BC60</accession>
<proteinExistence type="inferred from homology"/>
<dbReference type="Proteomes" id="UP001064632">
    <property type="component" value="Chromosome"/>
</dbReference>
<gene>
    <name evidence="3" type="ORF">N4264_22240</name>
</gene>
<evidence type="ECO:0000313" key="3">
    <source>
        <dbReference type="EMBL" id="UXI67425.1"/>
    </source>
</evidence>
<sequence length="312" mass="32939">MPCALFTHTSCLAHDPGPGHPESPQRLRAVLDALRHEAFASLVHHEAPRAGREQLARVHAPELIAHLFENAPESGELRVDADTVMSSGSLDAALRAAGAVTAAVSGVLAGAFDRAFCAVRPPGHHATRDQAMGFCFFNNVAVGAAQALAQGIERVAVVDFDVHHGNGTQDIFWNDSRVLYASTHQWPLYPGTGARSETGAGNIVNAPLPPGAGASEFRTAYTDTIVPALDAFQPQLVLISAGFDAHRLDPLANLNLDDADYDWVTTQLIAVAQRHARGRVVSSLEGGYSLTALRQASAAHVAALMGTSLTPD</sequence>
<dbReference type="InterPro" id="IPR000286">
    <property type="entry name" value="HDACs"/>
</dbReference>
<dbReference type="InterPro" id="IPR023696">
    <property type="entry name" value="Ureohydrolase_dom_sf"/>
</dbReference>
<organism evidence="3 4">
    <name type="scientific">Tahibacter amnicola</name>
    <dbReference type="NCBI Taxonomy" id="2976241"/>
    <lineage>
        <taxon>Bacteria</taxon>
        <taxon>Pseudomonadati</taxon>
        <taxon>Pseudomonadota</taxon>
        <taxon>Gammaproteobacteria</taxon>
        <taxon>Lysobacterales</taxon>
        <taxon>Rhodanobacteraceae</taxon>
        <taxon>Tahibacter</taxon>
    </lineage>
</organism>
<name>A0ABY6BC60_9GAMM</name>
<dbReference type="EMBL" id="CP104694">
    <property type="protein sequence ID" value="UXI67425.1"/>
    <property type="molecule type" value="Genomic_DNA"/>
</dbReference>
<dbReference type="PRINTS" id="PR01270">
    <property type="entry name" value="HDASUPER"/>
</dbReference>
<dbReference type="Gene3D" id="3.40.800.20">
    <property type="entry name" value="Histone deacetylase domain"/>
    <property type="match status" value="1"/>
</dbReference>
<dbReference type="PANTHER" id="PTHR10625">
    <property type="entry name" value="HISTONE DEACETYLASE HDAC1-RELATED"/>
    <property type="match status" value="1"/>
</dbReference>
<feature type="domain" description="Histone deacetylase" evidence="2">
    <location>
        <begin position="20"/>
        <end position="304"/>
    </location>
</feature>
<evidence type="ECO:0000313" key="4">
    <source>
        <dbReference type="Proteomes" id="UP001064632"/>
    </source>
</evidence>